<comment type="caution">
    <text evidence="1">The sequence shown here is derived from an EMBL/GenBank/DDBJ whole genome shotgun (WGS) entry which is preliminary data.</text>
</comment>
<dbReference type="Proteomes" id="UP001054857">
    <property type="component" value="Unassembled WGS sequence"/>
</dbReference>
<protein>
    <submittedName>
        <fullName evidence="1">Uncharacterized protein</fullName>
    </submittedName>
</protein>
<organism evidence="1 2">
    <name type="scientific">Astrephomene gubernaculifera</name>
    <dbReference type="NCBI Taxonomy" id="47775"/>
    <lineage>
        <taxon>Eukaryota</taxon>
        <taxon>Viridiplantae</taxon>
        <taxon>Chlorophyta</taxon>
        <taxon>core chlorophytes</taxon>
        <taxon>Chlorophyceae</taxon>
        <taxon>CS clade</taxon>
        <taxon>Chlamydomonadales</taxon>
        <taxon>Astrephomenaceae</taxon>
        <taxon>Astrephomene</taxon>
    </lineage>
</organism>
<reference evidence="1 2" key="1">
    <citation type="journal article" date="2021" name="Sci. Rep.">
        <title>Genome sequencing of the multicellular alga Astrephomene provides insights into convergent evolution of germ-soma differentiation.</title>
        <authorList>
            <person name="Yamashita S."/>
            <person name="Yamamoto K."/>
            <person name="Matsuzaki R."/>
            <person name="Suzuki S."/>
            <person name="Yamaguchi H."/>
            <person name="Hirooka S."/>
            <person name="Minakuchi Y."/>
            <person name="Miyagishima S."/>
            <person name="Kawachi M."/>
            <person name="Toyoda A."/>
            <person name="Nozaki H."/>
        </authorList>
    </citation>
    <scope>NUCLEOTIDE SEQUENCE [LARGE SCALE GENOMIC DNA]</scope>
    <source>
        <strain evidence="1 2">NIES-4017</strain>
    </source>
</reference>
<dbReference type="InterPro" id="IPR043035">
    <property type="entry name" value="Ribosomal_mL64_sf"/>
</dbReference>
<sequence length="134" mass="15459">MAHLLHRFGARALLPRKDGEKLLPPLLGLQEALKLREQYYVAGRPWPFEDIVPGRPQPPPGCEAYEARKKEKAQKQAAREKQISDAMTAMPKLIAEYKASRRLDWTEVSALDRLLMTSGQIREKYVRKRLSKQH</sequence>
<dbReference type="EMBL" id="BMAR01000017">
    <property type="protein sequence ID" value="GFR47247.1"/>
    <property type="molecule type" value="Genomic_DNA"/>
</dbReference>
<dbReference type="Gene3D" id="6.10.280.120">
    <property type="entry name" value="Growth arrest and DNA-damage-inducible proteins-interacting protein 1"/>
    <property type="match status" value="1"/>
</dbReference>
<accession>A0AAD3DV64</accession>
<proteinExistence type="predicted"/>
<gene>
    <name evidence="1" type="ORF">Agub_g8932</name>
</gene>
<dbReference type="AlphaFoldDB" id="A0AAD3DV64"/>
<evidence type="ECO:0000313" key="1">
    <source>
        <dbReference type="EMBL" id="GFR47247.1"/>
    </source>
</evidence>
<evidence type="ECO:0000313" key="2">
    <source>
        <dbReference type="Proteomes" id="UP001054857"/>
    </source>
</evidence>
<keyword evidence="2" id="KW-1185">Reference proteome</keyword>
<name>A0AAD3DV64_9CHLO</name>